<dbReference type="SMART" id="SM00181">
    <property type="entry name" value="EGF"/>
    <property type="match status" value="12"/>
</dbReference>
<dbReference type="Pfam" id="PF24973">
    <property type="entry name" value="EGF_LMN_ATRN"/>
    <property type="match status" value="1"/>
</dbReference>
<dbReference type="PRINTS" id="PR00011">
    <property type="entry name" value="EGFLAMININ"/>
</dbReference>
<dbReference type="InParanoid" id="A0A6J2YCZ6"/>
<dbReference type="InterPro" id="IPR002049">
    <property type="entry name" value="LE_dom"/>
</dbReference>
<feature type="disulfide bond" evidence="12">
    <location>
        <begin position="176"/>
        <end position="185"/>
    </location>
</feature>
<feature type="disulfide bond" evidence="12">
    <location>
        <begin position="225"/>
        <end position="234"/>
    </location>
</feature>
<feature type="disulfide bond" evidence="12">
    <location>
        <begin position="461"/>
        <end position="470"/>
    </location>
</feature>
<feature type="disulfide bond" evidence="12">
    <location>
        <begin position="299"/>
        <end position="311"/>
    </location>
</feature>
<feature type="disulfide bond" evidence="12">
    <location>
        <begin position="839"/>
        <end position="851"/>
    </location>
</feature>
<feature type="disulfide bond" evidence="12">
    <location>
        <begin position="859"/>
        <end position="868"/>
    </location>
</feature>
<feature type="domain" description="Laminin G" evidence="14">
    <location>
        <begin position="1990"/>
        <end position="2165"/>
    </location>
</feature>
<feature type="domain" description="Laminin EGF-like" evidence="15">
    <location>
        <begin position="47"/>
        <end position="95"/>
    </location>
</feature>
<feature type="domain" description="Laminin EGF-like" evidence="15">
    <location>
        <begin position="742"/>
        <end position="786"/>
    </location>
</feature>
<evidence type="ECO:0000313" key="16">
    <source>
        <dbReference type="Proteomes" id="UP000504635"/>
    </source>
</evidence>
<feature type="domain" description="Laminin EGF-like" evidence="15">
    <location>
        <begin position="441"/>
        <end position="485"/>
    </location>
</feature>
<dbReference type="PANTHER" id="PTHR10574:SF406">
    <property type="entry name" value="LAMININ SUBUNIT ALPHA 5"/>
    <property type="match status" value="1"/>
</dbReference>
<dbReference type="SUPFAM" id="SSF49899">
    <property type="entry name" value="Concanavalin A-like lectins/glucanases"/>
    <property type="match status" value="5"/>
</dbReference>
<accession>A0A6J2YCZ6</accession>
<feature type="disulfide bond" evidence="12">
    <location>
        <begin position="251"/>
        <end position="263"/>
    </location>
</feature>
<feature type="coiled-coil region" evidence="13">
    <location>
        <begin position="953"/>
        <end position="1046"/>
    </location>
</feature>
<keyword evidence="16" id="KW-1185">Reference proteome</keyword>
<dbReference type="KEGG" id="soy:115886323"/>
<dbReference type="InterPro" id="IPR001791">
    <property type="entry name" value="Laminin_G"/>
</dbReference>
<dbReference type="Gene3D" id="2.60.120.200">
    <property type="match status" value="4"/>
</dbReference>
<dbReference type="PROSITE" id="PS50027">
    <property type="entry name" value="EGF_LAM_2"/>
    <property type="match status" value="9"/>
</dbReference>
<dbReference type="InterPro" id="IPR000034">
    <property type="entry name" value="Laminin_IV"/>
</dbReference>
<feature type="domain" description="Laminin G" evidence="14">
    <location>
        <begin position="1604"/>
        <end position="1775"/>
    </location>
</feature>
<keyword evidence="7 13" id="KW-0175">Coiled coil</keyword>
<evidence type="ECO:0000256" key="2">
    <source>
        <dbReference type="ARBA" id="ARBA00022525"/>
    </source>
</evidence>
<dbReference type="Proteomes" id="UP000504635">
    <property type="component" value="Unplaced"/>
</dbReference>
<feature type="disulfide bond" evidence="11">
    <location>
        <begin position="2319"/>
        <end position="2346"/>
    </location>
</feature>
<dbReference type="Gene3D" id="2.170.300.10">
    <property type="entry name" value="Tie2 ligand-binding domain superfamily"/>
    <property type="match status" value="3"/>
</dbReference>
<dbReference type="Pfam" id="PF00052">
    <property type="entry name" value="Laminin_B"/>
    <property type="match status" value="1"/>
</dbReference>
<dbReference type="Gene3D" id="2.10.25.10">
    <property type="entry name" value="Laminin"/>
    <property type="match status" value="8"/>
</dbReference>
<dbReference type="InterPro" id="IPR050440">
    <property type="entry name" value="Laminin/Netrin_ECM"/>
</dbReference>
<dbReference type="FunFam" id="2.10.25.10:FF:000188">
    <property type="entry name" value="Laminin subunit gamma 2"/>
    <property type="match status" value="2"/>
</dbReference>
<dbReference type="PANTHER" id="PTHR10574">
    <property type="entry name" value="NETRIN/LAMININ-RELATED"/>
    <property type="match status" value="1"/>
</dbReference>
<dbReference type="SMART" id="SM00282">
    <property type="entry name" value="LamG"/>
    <property type="match status" value="3"/>
</dbReference>
<keyword evidence="10 12" id="KW-0424">Laminin EGF-like domain</keyword>
<keyword evidence="6" id="KW-0084">Basement membrane</keyword>
<dbReference type="Pfam" id="PF02210">
    <property type="entry name" value="Laminin_G_2"/>
    <property type="match status" value="3"/>
</dbReference>
<dbReference type="PROSITE" id="PS00022">
    <property type="entry name" value="EGF_1"/>
    <property type="match status" value="1"/>
</dbReference>
<name>A0A6J2YCZ6_SITOR</name>
<keyword evidence="2" id="KW-0964">Secreted</keyword>
<evidence type="ECO:0000256" key="4">
    <source>
        <dbReference type="ARBA" id="ARBA00022729"/>
    </source>
</evidence>
<evidence type="ECO:0000256" key="13">
    <source>
        <dbReference type="SAM" id="Coils"/>
    </source>
</evidence>
<feature type="domain" description="Laminin EGF-like" evidence="15">
    <location>
        <begin position="299"/>
        <end position="346"/>
    </location>
</feature>
<evidence type="ECO:0000256" key="7">
    <source>
        <dbReference type="ARBA" id="ARBA00023054"/>
    </source>
</evidence>
<feature type="disulfide bond" evidence="12">
    <location>
        <begin position="349"/>
        <end position="366"/>
    </location>
</feature>
<protein>
    <submittedName>
        <fullName evidence="17">Laminin subunit alpha-1-like</fullName>
    </submittedName>
</protein>
<feature type="disulfide bond" evidence="12">
    <location>
        <begin position="441"/>
        <end position="453"/>
    </location>
</feature>
<dbReference type="CDD" id="cd00110">
    <property type="entry name" value="LamG"/>
    <property type="match status" value="3"/>
</dbReference>
<keyword evidence="5" id="KW-0677">Repeat</keyword>
<evidence type="ECO:0000256" key="6">
    <source>
        <dbReference type="ARBA" id="ARBA00022869"/>
    </source>
</evidence>
<keyword evidence="3" id="KW-0272">Extracellular matrix</keyword>
<feature type="domain" description="Laminin EGF-like" evidence="15">
    <location>
        <begin position="251"/>
        <end position="298"/>
    </location>
</feature>
<evidence type="ECO:0000256" key="3">
    <source>
        <dbReference type="ARBA" id="ARBA00022530"/>
    </source>
</evidence>
<gene>
    <name evidence="17" type="primary">LOC115886323</name>
</gene>
<dbReference type="FunFam" id="2.10.25.10:FF:000580">
    <property type="entry name" value="Wing blister, isoform B"/>
    <property type="match status" value="1"/>
</dbReference>
<dbReference type="InterPro" id="IPR013320">
    <property type="entry name" value="ConA-like_dom_sf"/>
</dbReference>
<feature type="domain" description="Laminin EGF-like" evidence="15">
    <location>
        <begin position="347"/>
        <end position="394"/>
    </location>
</feature>
<dbReference type="SMART" id="SM00180">
    <property type="entry name" value="EGF_Lam"/>
    <property type="match status" value="13"/>
</dbReference>
<feature type="disulfide bond" evidence="12">
    <location>
        <begin position="368"/>
        <end position="377"/>
    </location>
</feature>
<dbReference type="PROSITE" id="PS01248">
    <property type="entry name" value="EGF_LAM_1"/>
    <property type="match status" value="5"/>
</dbReference>
<comment type="subcellular location">
    <subcellularLocation>
        <location evidence="1">Secreted</location>
        <location evidence="1">Extracellular space</location>
        <location evidence="1">Extracellular matrix</location>
        <location evidence="1">Basement membrane</location>
    </subcellularLocation>
</comment>
<feature type="disulfide bond" evidence="12">
    <location>
        <begin position="301"/>
        <end position="318"/>
    </location>
</feature>
<evidence type="ECO:0000313" key="17">
    <source>
        <dbReference type="RefSeq" id="XP_030761277.1"/>
    </source>
</evidence>
<feature type="disulfide bond" evidence="12">
    <location>
        <begin position="347"/>
        <end position="359"/>
    </location>
</feature>
<evidence type="ECO:0000256" key="9">
    <source>
        <dbReference type="ARBA" id="ARBA00023180"/>
    </source>
</evidence>
<keyword evidence="8 12" id="KW-1015">Disulfide bond</keyword>
<evidence type="ECO:0000259" key="14">
    <source>
        <dbReference type="PROSITE" id="PS50025"/>
    </source>
</evidence>
<dbReference type="OrthoDB" id="8545473at2759"/>
<feature type="disulfide bond" evidence="12">
    <location>
        <begin position="65"/>
        <end position="74"/>
    </location>
</feature>
<dbReference type="FunCoup" id="A0A6J2YCZ6">
    <property type="interactions" value="21"/>
</dbReference>
<feature type="domain" description="Laminin G" evidence="14">
    <location>
        <begin position="2170"/>
        <end position="2346"/>
    </location>
</feature>
<dbReference type="FunFam" id="2.10.25.10:FF:000135">
    <property type="entry name" value="Laminin subunit beta 4"/>
    <property type="match status" value="2"/>
</dbReference>
<dbReference type="GO" id="GO:0009887">
    <property type="term" value="P:animal organ morphogenesis"/>
    <property type="evidence" value="ECO:0007669"/>
    <property type="project" value="TreeGrafter"/>
</dbReference>
<sequence length="2350" mass="264788">MKDPVVQSLSLTAQPRRALTFPVLYNLADKFPLNTSQGVEQDYCGKCDCNGHSQTCNADTGECSCEHNTVGEKCERCAVGYYGNPLRGTVQDCQRCACPLEDDSNNFSPSCQLDYFNLDNEGGYVCTQCPKGYTGDHCEVCDDGYFGSPLEIGSSCKPCDCNGGPCDRKTGQCLSCKGNTEGWKCERCKQDHYGDPTIPNCKICECDPLGSISKQCHNETGQCVCREKFVGRTCDRCEVGYGNVTALCQPCACNSIGSKSGLCDIHTGICDCLPGVEGFRCDACQNLHWGFSITGCQACRCDPNGSKYSSCDPTSGNCICKTHYEGRTCDKCKDGYWKTFKKDCIKCHCNEKGSMDSVCDPENGQCKCRPGVTGQNCDKCMTSFYGTVETGCLECEPCSKPGHICGKGGKCVCPDLTSGKECDQCVTNSYGYVPQLGCKPCNCSSVGSSSLQCGQDGTCFCKPGFSGDKCDECAFGYYGYPNCRKCLCSIDGTVPEHCRDGECQCDADGNCLCKENVRSKKCNTCKEGTFGLTKDNSKGCMQCFCFHRSTHCTDTQYHWDKIRVQRSVNKREVINSDIISLPKEFTGDLTTSYGGYLSINSTGGRFTVFITGNSISLQSEINTAEIKLNERSWKITSGNISSHCQDVFTRECLLLVLQNVSSVIVQGQDMHFRIIEVLLDSAKPDNHNIRTSHTVEKCECPPEYTGLSCQDPNEGYYRHFPGPSEITATPWIDRTIGIAKPCDCSGRSNKCNPSTGHCINCTNNTTGSHCELCASGYYSRSNACLPCLCPSEFLNNANSCYPHGHGFVCNCKKGYSGSKCDVCEDEYYKDQISGRCIACNCHEYGTLFPLCDSNGKCQCKPGFQGDKCNQCSSAREYIKNGICTPCDECTQLLFHDIDQLNEDLDFAWKLFEGGLAPPWKILNDMKMRYQNLSHHFLTKQNRAKELSNKNGTLIALENKLFNMDRRVKNLDNLAEINHNEVEKYITSLQTINDDLENLKNRLESIIVSLENFDKRHLNVEKSLKKAQRILESIKKLLSVVENYEKNDNKVYRYCDEIDRKINEEYFKEPAQLPHNQLNEFVKKLNEIEQITQEINNKIDTTQIKNDNNSDRLYRLRKLIETLNSLLQNHDNNIKDIEDKLDLIEKSYQKAEDLYEQMKNLNLSDFNKLKQELEQYEEERDTLEDLLLNANKHAEEIDRTINWYKSLLNFTKEEWRTINASSAYEEIVKGIKQAKDVTNEAKDILNEALEIINPKDSDSIGTKASVAHASSDRLKQRIINLKNISNSLNSVKKKIDDFKYKLIQSGKSNNELNKILLNLEHQITRGGYVDDLNEVIKNATEISENMQLVDKDIYDLYLTSQYGIFKTYEIYKNLTSDEEANKVKEEMRKTREKLQDIYRILEDRSTDAGKEKQSPELDNIAAKIKELQNSVLYAKQMAESVDVAVSLSNCSMFYSVPHSEIFQSLAITFNCDECQLFRWNTSGDLLNLRIVKGKAVLALGNNEFIRTEQKLNNSMETTVFVSRSGQLIQIKFDNELSWRWKKIGNRFLTMDPNDVIEFGDAKTASNPSYIYKLSINDHNVGLWNLINSSNGCQGHDRVNAQDFDTAKSFYIGNGYKMLAINPAVRPDKFNLRFDFATFDEHSLIYLAQDTENPCSFISLTLDDGYLKLDIRHKNGHRVSLRTAEKYNDGSDHFVELTMILVDRKWQNYNLKTEKETETKENMLASNAVFRLKKSQHYVGGISPTLNKSCIDVSTISFVGLLSEDSQLSDESLSTGVIKKFGTGQLELEKAWFNGNGSLILNFPITSAKGDPKLNNIGFTLRPLSDTSALIDVNKVCIIALKNKLIQIDLLNEGPYEINKSLNINDYNWISITLKKDKINVLINGEEFIVPRSKTERLPEQKTVQVILGDAPGHNKFSGSIRDLLVNDEKILFSSDTVESFHNVKLGREEQLISNKIVKYKIKDLPSSTTVNIMQSTERRPPPSAYNIEPFAISLGDQAESYIQVQNNFWKRDFVLEFEFRTFEPNGMIFVSAGSTSQPHYNLLELKNGLVQFVVRGKRKTIKNWPITFVKEVNDGDWHHIKITKKNGKKLQVSLDGESKKPVRIPKTIVRNEIFFGSVPNGYIENKELKGKLRPFRGCLRNLRINNETKLNQKSGKDILSNNIRQCFPRIEEGGYFGGDAYAIYKRGFRIDKQLELNFEFRTTELNGILLTISEADDYPALYVELHDGSVIMTVNLGNGIETSVTNGLVSDLCNNMWHQVTALYSSSDLTVIVDGVIKSWVLSDAYSIVEEMVAPLYIGGLPDLSENADLIRTRQNFKGCIKNLKVQGAKTEWTDMEELHNILLNSCPVVS</sequence>
<dbReference type="FunFam" id="2.10.25.10:FF:000082">
    <property type="entry name" value="Laminin subunit alpha 1"/>
    <property type="match status" value="2"/>
</dbReference>
<dbReference type="Pfam" id="PF00053">
    <property type="entry name" value="EGF_laminin"/>
    <property type="match status" value="10"/>
</dbReference>
<feature type="disulfide bond" evidence="12">
    <location>
        <begin position="253"/>
        <end position="270"/>
    </location>
</feature>
<evidence type="ECO:0000259" key="15">
    <source>
        <dbReference type="PROSITE" id="PS50027"/>
    </source>
</evidence>
<evidence type="ECO:0000256" key="8">
    <source>
        <dbReference type="ARBA" id="ARBA00023157"/>
    </source>
</evidence>
<dbReference type="RefSeq" id="XP_030761277.1">
    <property type="nucleotide sequence ID" value="XM_030905417.1"/>
</dbReference>
<organism evidence="16 17">
    <name type="scientific">Sitophilus oryzae</name>
    <name type="common">Rice weevil</name>
    <name type="synonym">Curculio oryzae</name>
    <dbReference type="NCBI Taxonomy" id="7048"/>
    <lineage>
        <taxon>Eukaryota</taxon>
        <taxon>Metazoa</taxon>
        <taxon>Ecdysozoa</taxon>
        <taxon>Arthropoda</taxon>
        <taxon>Hexapoda</taxon>
        <taxon>Insecta</taxon>
        <taxon>Pterygota</taxon>
        <taxon>Neoptera</taxon>
        <taxon>Endopterygota</taxon>
        <taxon>Coleoptera</taxon>
        <taxon>Polyphaga</taxon>
        <taxon>Cucujiformia</taxon>
        <taxon>Curculionidae</taxon>
        <taxon>Dryophthorinae</taxon>
        <taxon>Sitophilus</taxon>
    </lineage>
</organism>
<dbReference type="InterPro" id="IPR000742">
    <property type="entry name" value="EGF"/>
</dbReference>
<dbReference type="SUPFAM" id="SSF57196">
    <property type="entry name" value="EGF/Laminin"/>
    <property type="match status" value="9"/>
</dbReference>
<feature type="disulfide bond" evidence="12">
    <location>
        <begin position="272"/>
        <end position="281"/>
    </location>
</feature>
<dbReference type="CDD" id="cd00055">
    <property type="entry name" value="EGF_Lam"/>
    <property type="match status" value="11"/>
</dbReference>
<evidence type="ECO:0000256" key="10">
    <source>
        <dbReference type="ARBA" id="ARBA00023292"/>
    </source>
</evidence>
<dbReference type="FunFam" id="2.10.25.10:FF:000074">
    <property type="entry name" value="Laminin subunit alpha"/>
    <property type="match status" value="1"/>
</dbReference>
<dbReference type="GeneID" id="115886323"/>
<keyword evidence="4" id="KW-0732">Signal</keyword>
<dbReference type="GO" id="GO:0048731">
    <property type="term" value="P:system development"/>
    <property type="evidence" value="ECO:0007669"/>
    <property type="project" value="UniProtKB-ARBA"/>
</dbReference>
<evidence type="ECO:0000256" key="11">
    <source>
        <dbReference type="PROSITE-ProRule" id="PRU00122"/>
    </source>
</evidence>
<feature type="disulfide bond" evidence="12">
    <location>
        <begin position="320"/>
        <end position="329"/>
    </location>
</feature>
<proteinExistence type="predicted"/>
<evidence type="ECO:0000256" key="1">
    <source>
        <dbReference type="ARBA" id="ARBA00004302"/>
    </source>
</evidence>
<dbReference type="GO" id="GO:0005604">
    <property type="term" value="C:basement membrane"/>
    <property type="evidence" value="ECO:0007669"/>
    <property type="project" value="UniProtKB-SubCell"/>
</dbReference>
<feature type="coiled-coil region" evidence="13">
    <location>
        <begin position="1077"/>
        <end position="1195"/>
    </location>
</feature>
<dbReference type="InterPro" id="IPR056863">
    <property type="entry name" value="LMN_ATRN_NET-like_EGF"/>
</dbReference>
<feature type="domain" description="Laminin EGF-like" evidence="15">
    <location>
        <begin position="159"/>
        <end position="203"/>
    </location>
</feature>
<feature type="domain" description="Laminin EGF-like" evidence="15">
    <location>
        <begin position="839"/>
        <end position="885"/>
    </location>
</feature>
<evidence type="ECO:0000256" key="12">
    <source>
        <dbReference type="PROSITE-ProRule" id="PRU00460"/>
    </source>
</evidence>
<dbReference type="PROSITE" id="PS50025">
    <property type="entry name" value="LAM_G_DOMAIN"/>
    <property type="match status" value="3"/>
</dbReference>
<feature type="domain" description="Laminin EGF-like" evidence="15">
    <location>
        <begin position="204"/>
        <end position="250"/>
    </location>
</feature>
<evidence type="ECO:0000256" key="5">
    <source>
        <dbReference type="ARBA" id="ARBA00022737"/>
    </source>
</evidence>
<feature type="disulfide bond" evidence="12">
    <location>
        <begin position="206"/>
        <end position="223"/>
    </location>
</feature>
<dbReference type="GO" id="GO:0009888">
    <property type="term" value="P:tissue development"/>
    <property type="evidence" value="ECO:0007669"/>
    <property type="project" value="TreeGrafter"/>
</dbReference>
<keyword evidence="9" id="KW-0325">Glycoprotein</keyword>
<comment type="caution">
    <text evidence="12">Lacks conserved residue(s) required for the propagation of feature annotation.</text>
</comment>
<reference evidence="17" key="1">
    <citation type="submission" date="2025-08" db="UniProtKB">
        <authorList>
            <consortium name="RefSeq"/>
        </authorList>
    </citation>
    <scope>IDENTIFICATION</scope>
    <source>
        <tissue evidence="17">Gonads</tissue>
    </source>
</reference>
<feature type="disulfide bond" evidence="12">
    <location>
        <begin position="761"/>
        <end position="770"/>
    </location>
</feature>
<feature type="disulfide bond" evidence="12">
    <location>
        <begin position="204"/>
        <end position="216"/>
    </location>
</feature>